<evidence type="ECO:0000313" key="2">
    <source>
        <dbReference type="Proteomes" id="UP000203427"/>
    </source>
</evidence>
<dbReference type="RefSeq" id="YP_009218100.1">
    <property type="nucleotide sequence ID" value="NC_029007.1"/>
</dbReference>
<dbReference type="KEGG" id="vg:26644276"/>
<dbReference type="GeneID" id="26644276"/>
<name>A0A077KTI0_9CAUD</name>
<keyword evidence="2" id="KW-1185">Reference proteome</keyword>
<sequence>MTSTSRTPAMADRIDIERILDAIDMPRWMTDDNEFSYELDQCAPGMWQVRLACYLPCTKTGTLVEQVGRWFTVHNPNDRDSIIRTVWMAFQTFMLHEMLEGFKYHGVIVFDPHSPLNV</sequence>
<reference evidence="1 2" key="1">
    <citation type="submission" date="2014-08" db="EMBL/GenBank/DDBJ databases">
        <title>Isolation and characterization of bacteriophages infecting R. solanacearum from Thailand.</title>
        <authorList>
            <person name="Narulita E."/>
            <person name="Kawasaki T."/>
            <person name="Fujie M."/>
            <person name="Yamada T."/>
        </authorList>
    </citation>
    <scope>NUCLEOTIDE SEQUENCE [LARGE SCALE GENOMIC DNA]</scope>
</reference>
<dbReference type="EMBL" id="AB983711">
    <property type="protein sequence ID" value="BAP34902.1"/>
    <property type="molecule type" value="Genomic_DNA"/>
</dbReference>
<evidence type="ECO:0000313" key="1">
    <source>
        <dbReference type="EMBL" id="BAP34902.1"/>
    </source>
</evidence>
<organism evidence="1 2">
    <name type="scientific">Ralstonia phage RSJ5</name>
    <dbReference type="NCBI Taxonomy" id="1538364"/>
    <lineage>
        <taxon>Viruses</taxon>
        <taxon>Duplodnaviria</taxon>
        <taxon>Heunggongvirae</taxon>
        <taxon>Uroviricota</taxon>
        <taxon>Caudoviricetes</taxon>
        <taxon>Autographivirales</taxon>
        <taxon>Autonotataviridae</taxon>
        <taxon>Risjevirus</taxon>
        <taxon>Risjevirus RSJ5</taxon>
    </lineage>
</organism>
<proteinExistence type="predicted"/>
<dbReference type="OrthoDB" id="28659at10239"/>
<accession>A0A077KTI0</accession>
<protein>
    <submittedName>
        <fullName evidence="1">Uncharacterized protein</fullName>
    </submittedName>
</protein>
<dbReference type="Proteomes" id="UP000203427">
    <property type="component" value="Segment"/>
</dbReference>